<dbReference type="PANTHER" id="PTHR26312:SF168">
    <property type="entry name" value="OS06G0606700 PROTEIN"/>
    <property type="match status" value="1"/>
</dbReference>
<dbReference type="InterPro" id="IPR057352">
    <property type="entry name" value="TPR_TmcB/C"/>
</dbReference>
<accession>B8LR76</accession>
<dbReference type="Gene3D" id="1.25.40.10">
    <property type="entry name" value="Tetratricopeptide repeat domain"/>
    <property type="match status" value="1"/>
</dbReference>
<dbReference type="InterPro" id="IPR011990">
    <property type="entry name" value="TPR-like_helical_dom_sf"/>
</dbReference>
<organism evidence="2">
    <name type="scientific">Picea sitchensis</name>
    <name type="common">Sitka spruce</name>
    <name type="synonym">Pinus sitchensis</name>
    <dbReference type="NCBI Taxonomy" id="3332"/>
    <lineage>
        <taxon>Eukaryota</taxon>
        <taxon>Viridiplantae</taxon>
        <taxon>Streptophyta</taxon>
        <taxon>Embryophyta</taxon>
        <taxon>Tracheophyta</taxon>
        <taxon>Spermatophyta</taxon>
        <taxon>Pinopsida</taxon>
        <taxon>Pinidae</taxon>
        <taxon>Conifers I</taxon>
        <taxon>Pinales</taxon>
        <taxon>Pinaceae</taxon>
        <taxon>Picea</taxon>
    </lineage>
</organism>
<name>B8LR76_PICSI</name>
<dbReference type="Pfam" id="PF25474">
    <property type="entry name" value="TPR_TmcB"/>
    <property type="match status" value="1"/>
</dbReference>
<reference evidence="2" key="1">
    <citation type="submission" date="2007-06" db="EMBL/GenBank/DDBJ databases">
        <title>Full length cDNA sequences from Sitka Spruce (Picea sitchensis).</title>
        <authorList>
            <person name="Ralph S.G."/>
            <person name="Chun H.E."/>
            <person name="Liao N."/>
            <person name="Ali J."/>
            <person name="Reid K."/>
            <person name="Kolosova N."/>
            <person name="Cooper N."/>
            <person name="Cullis C."/>
            <person name="Jancsik S."/>
            <person name="Moore R."/>
            <person name="Mayo M."/>
            <person name="Wagner S."/>
            <person name="Holt R.A."/>
            <person name="Jones S.J.M."/>
            <person name="Marra M.A."/>
            <person name="Ritland C.E."/>
            <person name="Ritland K."/>
            <person name="Bohlmann J."/>
        </authorList>
    </citation>
    <scope>NUCLEOTIDE SEQUENCE</scope>
    <source>
        <tissue evidence="2">Bark</tissue>
    </source>
</reference>
<protein>
    <recommendedName>
        <fullName evidence="1">TmcB/TmcC TPR repeats domain-containing protein</fullName>
    </recommendedName>
</protein>
<proteinExistence type="evidence at transcript level"/>
<dbReference type="EMBL" id="EF678397">
    <property type="protein sequence ID" value="ABR18156.1"/>
    <property type="molecule type" value="mRNA"/>
</dbReference>
<dbReference type="AlphaFoldDB" id="B8LR76"/>
<dbReference type="PANTHER" id="PTHR26312">
    <property type="entry name" value="TETRATRICOPEPTIDE REPEAT PROTEIN 5"/>
    <property type="match status" value="1"/>
</dbReference>
<sequence>MLLLRNPPLSVSIGSALPHLESMKGDMRTELNPSMGNSGRFVQKYISKSGSFNPRMSLFTDHADSEGETTASASPMRLRRTLSLPDGNFTASTCRNSESAEANSLIRVNNWMVSHPSLDEMNKLDIAGLENPVENSISAQQIQIQSERNPTWTSTPHSLGSSFASFKGEELDGDNVQVTTNISEPADSFLETLHESYPLVSGKNEDYKYSSLEVGPKGVPLFCTARGCRPAHLSESDYINGGSGTESGGANFEVAEDQNSKSSTDMYYQSMLEANPGNPLLLSNYAKFLHEVQHDMAKAEEYYGRAILASPGDAEVLSLYAKFTWETQNDGARAESYFDRAVKAAPDDCYVLSSYAHFLWNSEEEEDEENYGHADMQSVTASVSAAA</sequence>
<dbReference type="SUPFAM" id="SSF48452">
    <property type="entry name" value="TPR-like"/>
    <property type="match status" value="1"/>
</dbReference>
<evidence type="ECO:0000259" key="1">
    <source>
        <dbReference type="Pfam" id="PF25474"/>
    </source>
</evidence>
<feature type="domain" description="TmcB/TmcC TPR repeats" evidence="1">
    <location>
        <begin position="262"/>
        <end position="306"/>
    </location>
</feature>
<evidence type="ECO:0000313" key="2">
    <source>
        <dbReference type="EMBL" id="ABR18156.1"/>
    </source>
</evidence>